<evidence type="ECO:0000313" key="3">
    <source>
        <dbReference type="Proteomes" id="UP001430953"/>
    </source>
</evidence>
<protein>
    <submittedName>
        <fullName evidence="2">Uncharacterized protein</fullName>
    </submittedName>
</protein>
<name>A0AAW2G467_9HYME</name>
<gene>
    <name evidence="2" type="ORF">PUN28_008542</name>
</gene>
<reference evidence="2 3" key="1">
    <citation type="submission" date="2023-03" db="EMBL/GenBank/DDBJ databases">
        <title>High recombination rates correlate with genetic variation in Cardiocondyla obscurior ants.</title>
        <authorList>
            <person name="Errbii M."/>
        </authorList>
    </citation>
    <scope>NUCLEOTIDE SEQUENCE [LARGE SCALE GENOMIC DNA]</scope>
    <source>
        <strain evidence="2">Alpha-2009</strain>
        <tissue evidence="2">Whole body</tissue>
    </source>
</reference>
<comment type="caution">
    <text evidence="2">The sequence shown here is derived from an EMBL/GenBank/DDBJ whole genome shotgun (WGS) entry which is preliminary data.</text>
</comment>
<dbReference type="EMBL" id="JADYXP020000007">
    <property type="protein sequence ID" value="KAL0120912.1"/>
    <property type="molecule type" value="Genomic_DNA"/>
</dbReference>
<proteinExistence type="predicted"/>
<accession>A0AAW2G467</accession>
<evidence type="ECO:0000313" key="2">
    <source>
        <dbReference type="EMBL" id="KAL0120912.1"/>
    </source>
</evidence>
<dbReference type="AlphaFoldDB" id="A0AAW2G467"/>
<sequence>MSILKFAEDLTRLIILYTKTPVFMNNNSSDASNPLTSEQIVFATRHVLNTFEMKGFDDVITKKEVSNNTLENINNGNLLELSNVNLLNLSSENASSERGEASDTTVECKSNSENRSQTDKLVSIDDSFVSDTSQNTKAEQENIFFSLPNDNVFGSLPNPVICINNFNRSDTFVREEKQRNEVNQDAFENSTNVENLSNKLFLSSVNEIRKCISDIIAKINNLELSFLHSTAWQNKGTTQVSKWPLKNISASSYRTSTTSKKIPINIRKSNSTSIANGTSNMLGIQSENVIKRRKSTGGIEINNTPVKKFCESKADHSNTTLSSIKTVSPIASPTFKPKIAKNPKYAHIQSTIPKPINAKKKQL</sequence>
<feature type="region of interest" description="Disordered" evidence="1">
    <location>
        <begin position="92"/>
        <end position="116"/>
    </location>
</feature>
<keyword evidence="3" id="KW-1185">Reference proteome</keyword>
<evidence type="ECO:0000256" key="1">
    <source>
        <dbReference type="SAM" id="MobiDB-lite"/>
    </source>
</evidence>
<dbReference type="Proteomes" id="UP001430953">
    <property type="component" value="Unassembled WGS sequence"/>
</dbReference>
<organism evidence="2 3">
    <name type="scientific">Cardiocondyla obscurior</name>
    <dbReference type="NCBI Taxonomy" id="286306"/>
    <lineage>
        <taxon>Eukaryota</taxon>
        <taxon>Metazoa</taxon>
        <taxon>Ecdysozoa</taxon>
        <taxon>Arthropoda</taxon>
        <taxon>Hexapoda</taxon>
        <taxon>Insecta</taxon>
        <taxon>Pterygota</taxon>
        <taxon>Neoptera</taxon>
        <taxon>Endopterygota</taxon>
        <taxon>Hymenoptera</taxon>
        <taxon>Apocrita</taxon>
        <taxon>Aculeata</taxon>
        <taxon>Formicoidea</taxon>
        <taxon>Formicidae</taxon>
        <taxon>Myrmicinae</taxon>
        <taxon>Cardiocondyla</taxon>
    </lineage>
</organism>